<accession>A0A3E1EZD1</accession>
<dbReference type="AlphaFoldDB" id="A0A3E1EZD1"/>
<dbReference type="InterPro" id="IPR016776">
    <property type="entry name" value="ApeP-like_dehydratase"/>
</dbReference>
<gene>
    <name evidence="1" type="ORF">DXU93_03535</name>
</gene>
<reference evidence="1 2" key="1">
    <citation type="submission" date="2018-08" db="EMBL/GenBank/DDBJ databases">
        <title>The draft genome squence of Brumimicrobium sp. N62.</title>
        <authorList>
            <person name="Du Z.-J."/>
            <person name="Luo H.-R."/>
        </authorList>
    </citation>
    <scope>NUCLEOTIDE SEQUENCE [LARGE SCALE GENOMIC DNA]</scope>
    <source>
        <strain evidence="1 2">N62</strain>
    </source>
</reference>
<dbReference type="Gene3D" id="3.10.129.10">
    <property type="entry name" value="Hotdog Thioesterase"/>
    <property type="match status" value="1"/>
</dbReference>
<dbReference type="Pfam" id="PF22817">
    <property type="entry name" value="ApeP-like"/>
    <property type="match status" value="1"/>
</dbReference>
<dbReference type="EMBL" id="QURB01000002">
    <property type="protein sequence ID" value="RFC54906.1"/>
    <property type="molecule type" value="Genomic_DNA"/>
</dbReference>
<dbReference type="RefSeq" id="WP_116879885.1">
    <property type="nucleotide sequence ID" value="NZ_QURB01000002.1"/>
</dbReference>
<evidence type="ECO:0000313" key="2">
    <source>
        <dbReference type="Proteomes" id="UP000257127"/>
    </source>
</evidence>
<organism evidence="1 2">
    <name type="scientific">Brumimicrobium aurantiacum</name>
    <dbReference type="NCBI Taxonomy" id="1737063"/>
    <lineage>
        <taxon>Bacteria</taxon>
        <taxon>Pseudomonadati</taxon>
        <taxon>Bacteroidota</taxon>
        <taxon>Flavobacteriia</taxon>
        <taxon>Flavobacteriales</taxon>
        <taxon>Crocinitomicaceae</taxon>
        <taxon>Brumimicrobium</taxon>
    </lineage>
</organism>
<evidence type="ECO:0008006" key="3">
    <source>
        <dbReference type="Google" id="ProtNLM"/>
    </source>
</evidence>
<comment type="caution">
    <text evidence="1">The sequence shown here is derived from an EMBL/GenBank/DDBJ whole genome shotgun (WGS) entry which is preliminary data.</text>
</comment>
<dbReference type="SUPFAM" id="SSF54637">
    <property type="entry name" value="Thioesterase/thiol ester dehydrase-isomerase"/>
    <property type="match status" value="1"/>
</dbReference>
<dbReference type="Proteomes" id="UP000257127">
    <property type="component" value="Unassembled WGS sequence"/>
</dbReference>
<proteinExistence type="predicted"/>
<dbReference type="OrthoDB" id="2922403at2"/>
<name>A0A3E1EZD1_9FLAO</name>
<dbReference type="InterPro" id="IPR029069">
    <property type="entry name" value="HotDog_dom_sf"/>
</dbReference>
<evidence type="ECO:0000313" key="1">
    <source>
        <dbReference type="EMBL" id="RFC54906.1"/>
    </source>
</evidence>
<protein>
    <recommendedName>
        <fullName evidence="3">FabZ</fullName>
    </recommendedName>
</protein>
<keyword evidence="2" id="KW-1185">Reference proteome</keyword>
<sequence length="142" mass="15855">MESIISEHEIQNLLPQKAPFTMVSHLLSFDSESIKTGLNIEDHNIFIEEGCFNESGMIENIAQSIALHIGYRYQLLNIEAPLGYIGAVNKVQLFKRPKVNSEIVTVVNVIKEFMGVTLVEGKVLCNDEIMLTASMKTVLSET</sequence>